<dbReference type="Gene3D" id="1.10.3730.20">
    <property type="match status" value="1"/>
</dbReference>
<dbReference type="STRING" id="1888995.BD935_01085"/>
<protein>
    <recommendedName>
        <fullName evidence="2">EamA domain-containing protein</fullName>
    </recommendedName>
</protein>
<evidence type="ECO:0000313" key="4">
    <source>
        <dbReference type="Proteomes" id="UP000183080"/>
    </source>
</evidence>
<dbReference type="InterPro" id="IPR000620">
    <property type="entry name" value="EamA_dom"/>
</dbReference>
<feature type="transmembrane region" description="Helical" evidence="1">
    <location>
        <begin position="215"/>
        <end position="233"/>
    </location>
</feature>
<comment type="caution">
    <text evidence="3">The sequence shown here is derived from an EMBL/GenBank/DDBJ whole genome shotgun (WGS) entry which is preliminary data.</text>
</comment>
<dbReference type="SUPFAM" id="SSF103481">
    <property type="entry name" value="Multidrug resistance efflux transporter EmrE"/>
    <property type="match status" value="2"/>
</dbReference>
<dbReference type="InterPro" id="IPR037185">
    <property type="entry name" value="EmrE-like"/>
</dbReference>
<gene>
    <name evidence="3" type="ORF">BD935_01085</name>
</gene>
<evidence type="ECO:0000259" key="2">
    <source>
        <dbReference type="Pfam" id="PF00892"/>
    </source>
</evidence>
<feature type="transmembrane region" description="Helical" evidence="1">
    <location>
        <begin position="245"/>
        <end position="269"/>
    </location>
</feature>
<feature type="transmembrane region" description="Helical" evidence="1">
    <location>
        <begin position="188"/>
        <end position="209"/>
    </location>
</feature>
<dbReference type="EMBL" id="MIZA01000012">
    <property type="protein sequence ID" value="OIR20507.1"/>
    <property type="molecule type" value="Genomic_DNA"/>
</dbReference>
<dbReference type="PANTHER" id="PTHR22911:SF76">
    <property type="entry name" value="EAMA DOMAIN-CONTAINING PROTEIN"/>
    <property type="match status" value="1"/>
</dbReference>
<sequence>MSVFSVEIKKSLQLPYLALLIGMFAISTSAILIRYSDSEPLVIGAYRQAFATLIFLPLILKDKAAEIRSQSYSTIFEMIFTGILLGAHFSFFITSVKETSVAASVLLATCHVVYVAVLGWIFFGETLTKKAILGTSVSLCGILILFGGDLLDNPGNFMGNIFAFISGILAGLYYLSGRKLRKIISLPTYAFVVYLFSFISMFIIVLVQNLNYENLPVYELQLFLLMALIPTLLGHTMQNWAIGYLPAYIVSISLLAEPVGSGLLAWLFFHEVPSFGVILGGLIVISGLYLVILAEESN</sequence>
<reference evidence="3 4" key="1">
    <citation type="submission" date="2016-08" db="EMBL/GenBank/DDBJ databases">
        <title>New Insights into Marine Group III Euryarchaeota, from dark to light.</title>
        <authorList>
            <person name="Haro-Moreno J.M."/>
            <person name="Rodriguez-Valera F."/>
            <person name="Lopez-Garcia P."/>
            <person name="Moreira D."/>
            <person name="Martin-Cuadrado A.B."/>
        </authorList>
    </citation>
    <scope>NUCLEOTIDE SEQUENCE [LARGE SCALE GENOMIC DNA]</scope>
    <source>
        <strain evidence="3">CG-Epi1</strain>
    </source>
</reference>
<feature type="transmembrane region" description="Helical" evidence="1">
    <location>
        <begin position="41"/>
        <end position="60"/>
    </location>
</feature>
<feature type="transmembrane region" description="Helical" evidence="1">
    <location>
        <begin position="101"/>
        <end position="124"/>
    </location>
</feature>
<organism evidence="3 4">
    <name type="scientific">Marine Group III euryarchaeote CG-Epi1</name>
    <dbReference type="NCBI Taxonomy" id="1888995"/>
    <lineage>
        <taxon>Archaea</taxon>
        <taxon>Methanobacteriati</taxon>
        <taxon>Thermoplasmatota</taxon>
        <taxon>Thermoplasmata</taxon>
        <taxon>Candidatus Thermoprofundales</taxon>
    </lineage>
</organism>
<dbReference type="PANTHER" id="PTHR22911">
    <property type="entry name" value="ACYL-MALONYL CONDENSING ENZYME-RELATED"/>
    <property type="match status" value="1"/>
</dbReference>
<feature type="domain" description="EamA" evidence="2">
    <location>
        <begin position="16"/>
        <end position="146"/>
    </location>
</feature>
<keyword evidence="1" id="KW-1133">Transmembrane helix</keyword>
<feature type="transmembrane region" description="Helical" evidence="1">
    <location>
        <begin position="157"/>
        <end position="176"/>
    </location>
</feature>
<feature type="domain" description="EamA" evidence="2">
    <location>
        <begin position="158"/>
        <end position="292"/>
    </location>
</feature>
<proteinExistence type="predicted"/>
<name>A0A1J5TK43_9ARCH</name>
<feature type="transmembrane region" description="Helical" evidence="1">
    <location>
        <begin position="131"/>
        <end position="151"/>
    </location>
</feature>
<feature type="transmembrane region" description="Helical" evidence="1">
    <location>
        <begin position="12"/>
        <end position="35"/>
    </location>
</feature>
<keyword evidence="1" id="KW-0472">Membrane</keyword>
<dbReference type="Pfam" id="PF00892">
    <property type="entry name" value="EamA"/>
    <property type="match status" value="2"/>
</dbReference>
<feature type="transmembrane region" description="Helical" evidence="1">
    <location>
        <begin position="72"/>
        <end position="95"/>
    </location>
</feature>
<dbReference type="Proteomes" id="UP000183080">
    <property type="component" value="Unassembled WGS sequence"/>
</dbReference>
<keyword evidence="1" id="KW-0812">Transmembrane</keyword>
<accession>A0A1J5TK43</accession>
<dbReference type="GO" id="GO:0016020">
    <property type="term" value="C:membrane"/>
    <property type="evidence" value="ECO:0007669"/>
    <property type="project" value="InterPro"/>
</dbReference>
<evidence type="ECO:0000313" key="3">
    <source>
        <dbReference type="EMBL" id="OIR20507.1"/>
    </source>
</evidence>
<dbReference type="AlphaFoldDB" id="A0A1J5TK43"/>
<evidence type="ECO:0000256" key="1">
    <source>
        <dbReference type="SAM" id="Phobius"/>
    </source>
</evidence>
<feature type="transmembrane region" description="Helical" evidence="1">
    <location>
        <begin position="275"/>
        <end position="294"/>
    </location>
</feature>